<evidence type="ECO:0000256" key="1">
    <source>
        <dbReference type="SAM" id="MobiDB-lite"/>
    </source>
</evidence>
<feature type="compositionally biased region" description="Low complexity" evidence="1">
    <location>
        <begin position="12"/>
        <end position="26"/>
    </location>
</feature>
<feature type="region of interest" description="Disordered" evidence="1">
    <location>
        <begin position="1"/>
        <end position="49"/>
    </location>
</feature>
<dbReference type="OrthoDB" id="3183767at2759"/>
<evidence type="ECO:0000313" key="3">
    <source>
        <dbReference type="Proteomes" id="UP000636479"/>
    </source>
</evidence>
<dbReference type="AlphaFoldDB" id="A0A8H6SSR6"/>
<dbReference type="RefSeq" id="XP_037221194.1">
    <property type="nucleotide sequence ID" value="XM_037363273.1"/>
</dbReference>
<gene>
    <name evidence="2" type="ORF">MIND_00654600</name>
</gene>
<protein>
    <submittedName>
        <fullName evidence="2">Uncharacterized protein</fullName>
    </submittedName>
</protein>
<feature type="compositionally biased region" description="Basic and acidic residues" evidence="1">
    <location>
        <begin position="1"/>
        <end position="11"/>
    </location>
</feature>
<keyword evidence="3" id="KW-1185">Reference proteome</keyword>
<proteinExistence type="predicted"/>
<organism evidence="2 3">
    <name type="scientific">Mycena indigotica</name>
    <dbReference type="NCBI Taxonomy" id="2126181"/>
    <lineage>
        <taxon>Eukaryota</taxon>
        <taxon>Fungi</taxon>
        <taxon>Dikarya</taxon>
        <taxon>Basidiomycota</taxon>
        <taxon>Agaricomycotina</taxon>
        <taxon>Agaricomycetes</taxon>
        <taxon>Agaricomycetidae</taxon>
        <taxon>Agaricales</taxon>
        <taxon>Marasmiineae</taxon>
        <taxon>Mycenaceae</taxon>
        <taxon>Mycena</taxon>
    </lineage>
</organism>
<dbReference type="EMBL" id="JACAZF010000005">
    <property type="protein sequence ID" value="KAF7304222.1"/>
    <property type="molecule type" value="Genomic_DNA"/>
</dbReference>
<reference evidence="2" key="1">
    <citation type="submission" date="2020-05" db="EMBL/GenBank/DDBJ databases">
        <title>Mycena genomes resolve the evolution of fungal bioluminescence.</title>
        <authorList>
            <person name="Tsai I.J."/>
        </authorList>
    </citation>
    <scope>NUCLEOTIDE SEQUENCE</scope>
    <source>
        <strain evidence="2">171206Taipei</strain>
    </source>
</reference>
<accession>A0A8H6SSR6</accession>
<dbReference type="Proteomes" id="UP000636479">
    <property type="component" value="Unassembled WGS sequence"/>
</dbReference>
<comment type="caution">
    <text evidence="2">The sequence shown here is derived from an EMBL/GenBank/DDBJ whole genome shotgun (WGS) entry which is preliminary data.</text>
</comment>
<name>A0A8H6SSR6_9AGAR</name>
<sequence>MEVEERHERAAEAVQAEVAVPEAIEALQPPPPPPPVQFRVSDGRPERTNRRLPKRYIHPLPELPPAALLPQPLPEPLPILDPPQINTPTAPRWVATKPNCFGVYKADIGDFSVAKGHAVLDKIASTPPGEPPNGWKTGSVTLSIPPGRKSTKAMLVITINDILYRPLLEIIMEVFSTSTFSRLHTTPFSLRVDRNHNKGDPDPYSAECELNNCGLPLLPPSHDELTSFSNFVLLPARRLEPDHPADQTYQPHELLEVHFKDSRIYTHATMRLNYTTYDLQRDQDMISPRTHPDLMLLSTDPSDTHPYEYARVVAICHANVKLPATTGYKSLEFLFIRRFERDTCVCCIPHRPRNPRLHFVDYRNPDAFGFIDPAVVVRASYVIPAFASGTTTKFLPPSIIRPDSDNDEDYHAYYVNGRGRSRHVHAFPVGSDWTSACVGGYSGG</sequence>
<dbReference type="GeneID" id="59345789"/>
<evidence type="ECO:0000313" key="2">
    <source>
        <dbReference type="EMBL" id="KAF7304222.1"/>
    </source>
</evidence>